<dbReference type="CDD" id="cd02440">
    <property type="entry name" value="AdoMet_MTases"/>
    <property type="match status" value="1"/>
</dbReference>
<dbReference type="InterPro" id="IPR011639">
    <property type="entry name" value="MethylTrfase_TaqI-like_dom"/>
</dbReference>
<dbReference type="GO" id="GO:0032259">
    <property type="term" value="P:methylation"/>
    <property type="evidence" value="ECO:0007669"/>
    <property type="project" value="UniProtKB-KW"/>
</dbReference>
<dbReference type="RefSeq" id="WP_167241076.1">
    <property type="nucleotide sequence ID" value="NZ_WHJF01000205.1"/>
</dbReference>
<keyword evidence="4" id="KW-0808">Transferase</keyword>
<gene>
    <name evidence="9" type="ORF">F1735_32640</name>
</gene>
<evidence type="ECO:0000259" key="8">
    <source>
        <dbReference type="Pfam" id="PF22837"/>
    </source>
</evidence>
<feature type="domain" description="Type II methyltransferase M.TaqI-like" evidence="7">
    <location>
        <begin position="182"/>
        <end position="260"/>
    </location>
</feature>
<keyword evidence="5" id="KW-0949">S-adenosyl-L-methionine</keyword>
<comment type="similarity">
    <text evidence="1">Belongs to the N(4)/N(6)-methyltransferase family.</text>
</comment>
<feature type="domain" description="Type II methyltransferase M.Eco57I C-terminal" evidence="8">
    <location>
        <begin position="336"/>
        <end position="536"/>
    </location>
</feature>
<evidence type="ECO:0000256" key="1">
    <source>
        <dbReference type="ARBA" id="ARBA00006594"/>
    </source>
</evidence>
<evidence type="ECO:0000259" key="7">
    <source>
        <dbReference type="Pfam" id="PF07669"/>
    </source>
</evidence>
<dbReference type="Pfam" id="PF22837">
    <property type="entry name" value="M_Eco57I_C"/>
    <property type="match status" value="1"/>
</dbReference>
<keyword evidence="10" id="KW-1185">Reference proteome</keyword>
<proteinExistence type="inferred from homology"/>
<name>A0ABX0N633_9BURK</name>
<dbReference type="EMBL" id="WHJF01000205">
    <property type="protein sequence ID" value="NHZ66964.1"/>
    <property type="molecule type" value="Genomic_DNA"/>
</dbReference>
<dbReference type="GO" id="GO:0008168">
    <property type="term" value="F:methyltransferase activity"/>
    <property type="evidence" value="ECO:0007669"/>
    <property type="project" value="UniProtKB-KW"/>
</dbReference>
<dbReference type="Gene3D" id="3.40.50.150">
    <property type="entry name" value="Vaccinia Virus protein VP39"/>
    <property type="match status" value="1"/>
</dbReference>
<evidence type="ECO:0000256" key="4">
    <source>
        <dbReference type="ARBA" id="ARBA00022679"/>
    </source>
</evidence>
<evidence type="ECO:0000313" key="10">
    <source>
        <dbReference type="Proteomes" id="UP000610594"/>
    </source>
</evidence>
<dbReference type="PANTHER" id="PTHR33841:SF5">
    <property type="entry name" value="DNA METHYLASE (MODIFICATION METHYLASE) (METHYLTRANSFERASE)-RELATED"/>
    <property type="match status" value="1"/>
</dbReference>
<evidence type="ECO:0000256" key="3">
    <source>
        <dbReference type="ARBA" id="ARBA00022603"/>
    </source>
</evidence>
<dbReference type="Pfam" id="PF07669">
    <property type="entry name" value="Eco57I"/>
    <property type="match status" value="1"/>
</dbReference>
<dbReference type="InterPro" id="IPR029063">
    <property type="entry name" value="SAM-dependent_MTases_sf"/>
</dbReference>
<comment type="caution">
    <text evidence="9">The sequence shown here is derived from an EMBL/GenBank/DDBJ whole genome shotgun (WGS) entry which is preliminary data.</text>
</comment>
<dbReference type="Proteomes" id="UP000610594">
    <property type="component" value="Unassembled WGS sequence"/>
</dbReference>
<sequence length="544" mass="59706">MTLELPGLDDNLLGALVSLPTLVSVAKKLVFDASLSVEEQDIVDQYREAVNDELVEAVRAAIVSCSDPLGAAYCAIRSPEQRRCKGQTFTPVEAVVGMFNWANSQGDIARIVDPGAGTGRYVLHGLRQNCHAIGVASEMDPLVALLLRANAAALGLANRLEIHIGDFRTLQLDPIEGRTLFIGNPPYVRHHDIPVVWKEWYSNSLKALGHASSKLAGLHLHFFVKTLMLSRPGDLGCFITAAEWLDVNYGQSMRDMMTNGLGGREIYVVAPEVPVFGDAMVSACITCFAPGSTGNTLKFRALEKIEELLDLTGGHSADKGIAKGERNWSILLRNKKIVRNEDFIDLGELFKVSRGQVTGKNSVWVAKSNRFGLAEEFLIPTITDATDIIHAGGRIDDITSLRRVVALPAAIDDLDPEKYLAVREFLKWAESENAHKGWIAEHRTPWWRVDMRKVSPQIVVTYMGRRPPVFAVNTAGAKIINVAHGLYPKVALPTKSVEQLVAWLNSNVSRDSGRVYAGGLTKFEPSEVARLQIPNAELLLKGVY</sequence>
<dbReference type="InterPro" id="IPR050953">
    <property type="entry name" value="N4_N6_ade-DNA_methylase"/>
</dbReference>
<dbReference type="InterPro" id="IPR054520">
    <property type="entry name" value="M_Eco57I_C"/>
</dbReference>
<accession>A0ABX0N633</accession>
<dbReference type="SUPFAM" id="SSF53335">
    <property type="entry name" value="S-adenosyl-L-methionine-dependent methyltransferases"/>
    <property type="match status" value="1"/>
</dbReference>
<organism evidence="9 10">
    <name type="scientific">Massilia genomosp. 1</name>
    <dbReference type="NCBI Taxonomy" id="2609280"/>
    <lineage>
        <taxon>Bacteria</taxon>
        <taxon>Pseudomonadati</taxon>
        <taxon>Pseudomonadota</taxon>
        <taxon>Betaproteobacteria</taxon>
        <taxon>Burkholderiales</taxon>
        <taxon>Oxalobacteraceae</taxon>
        <taxon>Telluria group</taxon>
        <taxon>Massilia</taxon>
    </lineage>
</organism>
<reference evidence="9 10" key="1">
    <citation type="submission" date="2019-10" db="EMBL/GenBank/DDBJ databases">
        <title>Taxonomy of Antarctic Massilia spp.: description of Massilia rubra sp. nov., Massilia aquatica sp. nov., Massilia mucilaginosa sp. nov., Massilia frigida sp. nov. isolated from streams, lakes and regoliths.</title>
        <authorList>
            <person name="Holochova P."/>
            <person name="Sedlacek I."/>
            <person name="Kralova S."/>
            <person name="Maslanova I."/>
            <person name="Busse H.-J."/>
            <person name="Stankova E."/>
            <person name="Vrbovska V."/>
            <person name="Kovarovic V."/>
            <person name="Bartak M."/>
            <person name="Svec P."/>
            <person name="Pantucek R."/>
        </authorList>
    </citation>
    <scope>NUCLEOTIDE SEQUENCE [LARGE SCALE GENOMIC DNA]</scope>
    <source>
        <strain evidence="9 10">CCM 8694</strain>
    </source>
</reference>
<protein>
    <recommendedName>
        <fullName evidence="2">site-specific DNA-methyltransferase (adenine-specific)</fullName>
        <ecNumber evidence="2">2.1.1.72</ecNumber>
    </recommendedName>
</protein>
<dbReference type="EC" id="2.1.1.72" evidence="2"/>
<evidence type="ECO:0000313" key="9">
    <source>
        <dbReference type="EMBL" id="NHZ66964.1"/>
    </source>
</evidence>
<evidence type="ECO:0000256" key="2">
    <source>
        <dbReference type="ARBA" id="ARBA00011900"/>
    </source>
</evidence>
<evidence type="ECO:0000256" key="5">
    <source>
        <dbReference type="ARBA" id="ARBA00022691"/>
    </source>
</evidence>
<dbReference type="PANTHER" id="PTHR33841">
    <property type="entry name" value="DNA METHYLTRANSFERASE YEEA-RELATED"/>
    <property type="match status" value="1"/>
</dbReference>
<evidence type="ECO:0000256" key="6">
    <source>
        <dbReference type="ARBA" id="ARBA00047942"/>
    </source>
</evidence>
<comment type="catalytic activity">
    <reaction evidence="6">
        <text>a 2'-deoxyadenosine in DNA + S-adenosyl-L-methionine = an N(6)-methyl-2'-deoxyadenosine in DNA + S-adenosyl-L-homocysteine + H(+)</text>
        <dbReference type="Rhea" id="RHEA:15197"/>
        <dbReference type="Rhea" id="RHEA-COMP:12418"/>
        <dbReference type="Rhea" id="RHEA-COMP:12419"/>
        <dbReference type="ChEBI" id="CHEBI:15378"/>
        <dbReference type="ChEBI" id="CHEBI:57856"/>
        <dbReference type="ChEBI" id="CHEBI:59789"/>
        <dbReference type="ChEBI" id="CHEBI:90615"/>
        <dbReference type="ChEBI" id="CHEBI:90616"/>
        <dbReference type="EC" id="2.1.1.72"/>
    </reaction>
</comment>
<keyword evidence="3 9" id="KW-0489">Methyltransferase</keyword>